<protein>
    <submittedName>
        <fullName evidence="1">Uncharacterized protein</fullName>
    </submittedName>
</protein>
<reference evidence="1 2" key="1">
    <citation type="submission" date="2023-03" db="EMBL/GenBank/DDBJ databases">
        <title>High recombination rates correlate with genetic variation in Cardiocondyla obscurior ants.</title>
        <authorList>
            <person name="Errbii M."/>
        </authorList>
    </citation>
    <scope>NUCLEOTIDE SEQUENCE [LARGE SCALE GENOMIC DNA]</scope>
    <source>
        <strain evidence="1">Alpha-2009</strain>
        <tissue evidence="1">Whole body</tissue>
    </source>
</reference>
<organism evidence="1 2">
    <name type="scientific">Cardiocondyla obscurior</name>
    <dbReference type="NCBI Taxonomy" id="286306"/>
    <lineage>
        <taxon>Eukaryota</taxon>
        <taxon>Metazoa</taxon>
        <taxon>Ecdysozoa</taxon>
        <taxon>Arthropoda</taxon>
        <taxon>Hexapoda</taxon>
        <taxon>Insecta</taxon>
        <taxon>Pterygota</taxon>
        <taxon>Neoptera</taxon>
        <taxon>Endopterygota</taxon>
        <taxon>Hymenoptera</taxon>
        <taxon>Apocrita</taxon>
        <taxon>Aculeata</taxon>
        <taxon>Formicoidea</taxon>
        <taxon>Formicidae</taxon>
        <taxon>Myrmicinae</taxon>
        <taxon>Cardiocondyla</taxon>
    </lineage>
</organism>
<gene>
    <name evidence="1" type="ORF">PUN28_002297</name>
</gene>
<dbReference type="AlphaFoldDB" id="A0AAW2GTE9"/>
<evidence type="ECO:0000313" key="1">
    <source>
        <dbReference type="EMBL" id="KAL0130556.1"/>
    </source>
</evidence>
<dbReference type="EMBL" id="JADYXP020000002">
    <property type="protein sequence ID" value="KAL0130556.1"/>
    <property type="molecule type" value="Genomic_DNA"/>
</dbReference>
<keyword evidence="2" id="KW-1185">Reference proteome</keyword>
<accession>A0AAW2GTE9</accession>
<comment type="caution">
    <text evidence="1">The sequence shown here is derived from an EMBL/GenBank/DDBJ whole genome shotgun (WGS) entry which is preliminary data.</text>
</comment>
<sequence length="63" mass="7481">MLIRARIASNVARISADSIVRLSFDNRMHVNDIAIHVYVFLFKLLCRIYLQFHLDYRTARSKK</sequence>
<proteinExistence type="predicted"/>
<name>A0AAW2GTE9_9HYME</name>
<evidence type="ECO:0000313" key="2">
    <source>
        <dbReference type="Proteomes" id="UP001430953"/>
    </source>
</evidence>
<dbReference type="Proteomes" id="UP001430953">
    <property type="component" value="Unassembled WGS sequence"/>
</dbReference>